<keyword evidence="2" id="KW-1185">Reference proteome</keyword>
<gene>
    <name evidence="1" type="ORF">ZOSMA_63G00410</name>
</gene>
<name>A0A0K9NT19_ZOSMR</name>
<reference evidence="2" key="1">
    <citation type="journal article" date="2016" name="Nature">
        <title>The genome of the seagrass Zostera marina reveals angiosperm adaptation to the sea.</title>
        <authorList>
            <person name="Olsen J.L."/>
            <person name="Rouze P."/>
            <person name="Verhelst B."/>
            <person name="Lin Y.-C."/>
            <person name="Bayer T."/>
            <person name="Collen J."/>
            <person name="Dattolo E."/>
            <person name="De Paoli E."/>
            <person name="Dittami S."/>
            <person name="Maumus F."/>
            <person name="Michel G."/>
            <person name="Kersting A."/>
            <person name="Lauritano C."/>
            <person name="Lohaus R."/>
            <person name="Toepel M."/>
            <person name="Tonon T."/>
            <person name="Vanneste K."/>
            <person name="Amirebrahimi M."/>
            <person name="Brakel J."/>
            <person name="Bostroem C."/>
            <person name="Chovatia M."/>
            <person name="Grimwood J."/>
            <person name="Jenkins J.W."/>
            <person name="Jueterbock A."/>
            <person name="Mraz A."/>
            <person name="Stam W.T."/>
            <person name="Tice H."/>
            <person name="Bornberg-Bauer E."/>
            <person name="Green P.J."/>
            <person name="Pearson G.A."/>
            <person name="Procaccini G."/>
            <person name="Duarte C.M."/>
            <person name="Schmutz J."/>
            <person name="Reusch T.B.H."/>
            <person name="Van de Peer Y."/>
        </authorList>
    </citation>
    <scope>NUCLEOTIDE SEQUENCE [LARGE SCALE GENOMIC DNA]</scope>
    <source>
        <strain evidence="2">cv. Finnish</strain>
    </source>
</reference>
<dbReference type="Proteomes" id="UP000036987">
    <property type="component" value="Unassembled WGS sequence"/>
</dbReference>
<evidence type="ECO:0000313" key="1">
    <source>
        <dbReference type="EMBL" id="KMZ59929.1"/>
    </source>
</evidence>
<comment type="caution">
    <text evidence="1">The sequence shown here is derived from an EMBL/GenBank/DDBJ whole genome shotgun (WGS) entry which is preliminary data.</text>
</comment>
<dbReference type="AlphaFoldDB" id="A0A0K9NT19"/>
<proteinExistence type="predicted"/>
<evidence type="ECO:0000313" key="2">
    <source>
        <dbReference type="Proteomes" id="UP000036987"/>
    </source>
</evidence>
<organism evidence="1 2">
    <name type="scientific">Zostera marina</name>
    <name type="common">Eelgrass</name>
    <dbReference type="NCBI Taxonomy" id="29655"/>
    <lineage>
        <taxon>Eukaryota</taxon>
        <taxon>Viridiplantae</taxon>
        <taxon>Streptophyta</taxon>
        <taxon>Embryophyta</taxon>
        <taxon>Tracheophyta</taxon>
        <taxon>Spermatophyta</taxon>
        <taxon>Magnoliopsida</taxon>
        <taxon>Liliopsida</taxon>
        <taxon>Zosteraceae</taxon>
        <taxon>Zostera</taxon>
    </lineage>
</organism>
<protein>
    <submittedName>
        <fullName evidence="1">Uncharacterized protein</fullName>
    </submittedName>
</protein>
<dbReference type="OrthoDB" id="1461976at2759"/>
<sequence length="88" mass="10379">MEPKKSKSLPFHLFGIPTRNLKLDHFVSDTGDIVYYQTDPDLIGDLEKKKLIICVLEFRSSLINCLNKHQIFWRCCVLLSFLYFRLKS</sequence>
<accession>A0A0K9NT19</accession>
<dbReference type="STRING" id="29655.A0A0K9NT19"/>
<dbReference type="EMBL" id="LFYR01001699">
    <property type="protein sequence ID" value="KMZ59929.1"/>
    <property type="molecule type" value="Genomic_DNA"/>
</dbReference>